<dbReference type="EMBL" id="JACCEV010000001">
    <property type="protein sequence ID" value="NYT84848.1"/>
    <property type="molecule type" value="Genomic_DNA"/>
</dbReference>
<dbReference type="Pfam" id="PF03972">
    <property type="entry name" value="MmgE_PrpD_N"/>
    <property type="match status" value="1"/>
</dbReference>
<evidence type="ECO:0000256" key="1">
    <source>
        <dbReference type="ARBA" id="ARBA00006174"/>
    </source>
</evidence>
<sequence length="460" mass="48449">METDKTLSQSLAEFVVSLKTEANIPPEVMEKARVCLLNGYGIGLACFNTPFGQVAAKAGLAMDGEQADGATLLAIGRKSSMQAAMLSNSALFHGRAQEDALGAAHLGAILIPMLTAAAETGRIPLARMLPALIAGYEVGGLFEQAYAGHTTPAGLRASPIYGALASAAAASLALDLDQDHTAAALANAASFAGGILQSFADGTDEWRYQLGVAANNGWVAAQLAKAGSVSAPHAFEGKAGLVRAYARADCNVADLQAKLGTQWFIHRVVFKPYPVCAFNQTPVNAALAFRSQLKGRNPASIQVRMNPYETGYAGMDSTGPFNSVSGTLMSIPFCIANTLLHGAPTLRDMMVYDDPQVAGLIDRITLVSDQDVPRLSCVIVAEFDNGDAPETLHMNKTVDDYNYDRATLRELVLRVGAEVELGAGSCDALERFVENPPELGLDVVLREFAVARDAAARAST</sequence>
<proteinExistence type="inferred from homology"/>
<feature type="domain" description="MmgE/PrpD N-terminal" evidence="2">
    <location>
        <begin position="9"/>
        <end position="247"/>
    </location>
</feature>
<accession>A0A853GP82</accession>
<dbReference type="PANTHER" id="PTHR16943">
    <property type="entry name" value="2-METHYLCITRATE DEHYDRATASE-RELATED"/>
    <property type="match status" value="1"/>
</dbReference>
<dbReference type="Pfam" id="PF19305">
    <property type="entry name" value="MmgE_PrpD_C"/>
    <property type="match status" value="1"/>
</dbReference>
<dbReference type="GO" id="GO:0016829">
    <property type="term" value="F:lyase activity"/>
    <property type="evidence" value="ECO:0007669"/>
    <property type="project" value="InterPro"/>
</dbReference>
<protein>
    <submittedName>
        <fullName evidence="4">MmgE/PrpD family protein</fullName>
    </submittedName>
</protein>
<organism evidence="4 5">
    <name type="scientific">Pollutimonas harenae</name>
    <dbReference type="NCBI Taxonomy" id="657015"/>
    <lineage>
        <taxon>Bacteria</taxon>
        <taxon>Pseudomonadati</taxon>
        <taxon>Pseudomonadota</taxon>
        <taxon>Betaproteobacteria</taxon>
        <taxon>Burkholderiales</taxon>
        <taxon>Alcaligenaceae</taxon>
        <taxon>Pollutimonas</taxon>
    </lineage>
</organism>
<reference evidence="4 5" key="1">
    <citation type="submission" date="2020-07" db="EMBL/GenBank/DDBJ databases">
        <title>Taxonomic revisions and descriptions of new bacterial species based on genomic comparisons in the high-G+C-content subgroup of the family Alcaligenaceae.</title>
        <authorList>
            <person name="Szabo A."/>
            <person name="Felfoldi T."/>
        </authorList>
    </citation>
    <scope>NUCLEOTIDE SEQUENCE [LARGE SCALE GENOMIC DNA]</scope>
    <source>
        <strain evidence="4 5">DSM 25667</strain>
    </source>
</reference>
<dbReference type="SUPFAM" id="SSF103378">
    <property type="entry name" value="2-methylcitrate dehydratase PrpD"/>
    <property type="match status" value="1"/>
</dbReference>
<evidence type="ECO:0000259" key="3">
    <source>
        <dbReference type="Pfam" id="PF19305"/>
    </source>
</evidence>
<keyword evidence="5" id="KW-1185">Reference proteome</keyword>
<dbReference type="AlphaFoldDB" id="A0A853GP82"/>
<dbReference type="InterPro" id="IPR042183">
    <property type="entry name" value="MmgE/PrpD_sf_1"/>
</dbReference>
<dbReference type="InterPro" id="IPR045336">
    <property type="entry name" value="MmgE_PrpD_N"/>
</dbReference>
<dbReference type="OrthoDB" id="9797528at2"/>
<dbReference type="RefSeq" id="WP_130037853.1">
    <property type="nucleotide sequence ID" value="NZ_JACCEV010000001.1"/>
</dbReference>
<name>A0A853GP82_9BURK</name>
<dbReference type="InterPro" id="IPR005656">
    <property type="entry name" value="MmgE_PrpD"/>
</dbReference>
<comment type="similarity">
    <text evidence="1">Belongs to the PrpD family.</text>
</comment>
<comment type="caution">
    <text evidence="4">The sequence shown here is derived from an EMBL/GenBank/DDBJ whole genome shotgun (WGS) entry which is preliminary data.</text>
</comment>
<evidence type="ECO:0000313" key="4">
    <source>
        <dbReference type="EMBL" id="NYT84848.1"/>
    </source>
</evidence>
<dbReference type="Gene3D" id="1.10.4100.10">
    <property type="entry name" value="2-methylcitrate dehydratase PrpD"/>
    <property type="match status" value="1"/>
</dbReference>
<evidence type="ECO:0000259" key="2">
    <source>
        <dbReference type="Pfam" id="PF03972"/>
    </source>
</evidence>
<dbReference type="Proteomes" id="UP000554144">
    <property type="component" value="Unassembled WGS sequence"/>
</dbReference>
<dbReference type="InterPro" id="IPR036148">
    <property type="entry name" value="MmgE/PrpD_sf"/>
</dbReference>
<feature type="domain" description="MmgE/PrpD C-terminal" evidence="3">
    <location>
        <begin position="273"/>
        <end position="374"/>
    </location>
</feature>
<dbReference type="InterPro" id="IPR045337">
    <property type="entry name" value="MmgE_PrpD_C"/>
</dbReference>
<gene>
    <name evidence="4" type="ORF">H0A62_04455</name>
</gene>
<evidence type="ECO:0000313" key="5">
    <source>
        <dbReference type="Proteomes" id="UP000554144"/>
    </source>
</evidence>
<dbReference type="PANTHER" id="PTHR16943:SF8">
    <property type="entry name" value="2-METHYLCITRATE DEHYDRATASE"/>
    <property type="match status" value="1"/>
</dbReference>